<evidence type="ECO:0000259" key="6">
    <source>
        <dbReference type="Pfam" id="PF06305"/>
    </source>
</evidence>
<feature type="transmembrane region" description="Helical" evidence="5">
    <location>
        <begin position="58"/>
        <end position="78"/>
    </location>
</feature>
<name>A0ABW9R2M9_9ACTN</name>
<feature type="domain" description="Lipopolysaccharide assembly protein A" evidence="6">
    <location>
        <begin position="39"/>
        <end position="91"/>
    </location>
</feature>
<dbReference type="InterPro" id="IPR010445">
    <property type="entry name" value="LapA_dom"/>
</dbReference>
<reference evidence="7 8" key="1">
    <citation type="submission" date="2019-11" db="EMBL/GenBank/DDBJ databases">
        <title>Acidiferrimicrobium australis gen. nov., sp. nov., an acidophilic and obligately heterotrophic, member of the Actinobacteria that catalyses dissimilatory oxido- reduction of iron isolated from metal-rich acidic water in Chile.</title>
        <authorList>
            <person name="Gonzalez D."/>
            <person name="Huber K."/>
            <person name="Hedrich S."/>
            <person name="Rojas-Villalobos C."/>
            <person name="Quatrini R."/>
            <person name="Dinamarca M.A."/>
            <person name="Schwarz A."/>
            <person name="Canales C."/>
            <person name="Nancucheo I."/>
        </authorList>
    </citation>
    <scope>NUCLEOTIDE SEQUENCE [LARGE SCALE GENOMIC DNA]</scope>
    <source>
        <strain evidence="7 8">USS-CCA1</strain>
    </source>
</reference>
<keyword evidence="8" id="KW-1185">Reference proteome</keyword>
<evidence type="ECO:0000256" key="3">
    <source>
        <dbReference type="ARBA" id="ARBA00022989"/>
    </source>
</evidence>
<accession>A0ABW9R2M9</accession>
<evidence type="ECO:0000256" key="2">
    <source>
        <dbReference type="ARBA" id="ARBA00022692"/>
    </source>
</evidence>
<organism evidence="7 8">
    <name type="scientific">Acidiferrimicrobium australe</name>
    <dbReference type="NCBI Taxonomy" id="2664430"/>
    <lineage>
        <taxon>Bacteria</taxon>
        <taxon>Bacillati</taxon>
        <taxon>Actinomycetota</taxon>
        <taxon>Acidimicrobiia</taxon>
        <taxon>Acidimicrobiales</taxon>
        <taxon>Acidimicrobiaceae</taxon>
        <taxon>Acidiferrimicrobium</taxon>
    </lineage>
</organism>
<evidence type="ECO:0000256" key="1">
    <source>
        <dbReference type="ARBA" id="ARBA00022475"/>
    </source>
</evidence>
<dbReference type="EMBL" id="WJHE01001318">
    <property type="protein sequence ID" value="MST34943.1"/>
    <property type="molecule type" value="Genomic_DNA"/>
</dbReference>
<dbReference type="Pfam" id="PF06305">
    <property type="entry name" value="LapA_dom"/>
    <property type="match status" value="1"/>
</dbReference>
<feature type="transmembrane region" description="Helical" evidence="5">
    <location>
        <begin position="20"/>
        <end position="38"/>
    </location>
</feature>
<evidence type="ECO:0000313" key="8">
    <source>
        <dbReference type="Proteomes" id="UP000437736"/>
    </source>
</evidence>
<keyword evidence="3 5" id="KW-1133">Transmembrane helix</keyword>
<sequence length="92" mass="10614">MAQSPPRPSQSPPSARRWLFGWPASAVVAAAALLIFVIQNTEDVTFRFVILTFTWPMWLYTVVMAVFGAVVWMGVGVLRRHRRRKERRAQRD</sequence>
<protein>
    <submittedName>
        <fullName evidence="7">DUF1049 domain-containing protein</fullName>
    </submittedName>
</protein>
<proteinExistence type="predicted"/>
<keyword evidence="4 5" id="KW-0472">Membrane</keyword>
<comment type="caution">
    <text evidence="7">The sequence shown here is derived from an EMBL/GenBank/DDBJ whole genome shotgun (WGS) entry which is preliminary data.</text>
</comment>
<keyword evidence="2 5" id="KW-0812">Transmembrane</keyword>
<evidence type="ECO:0000256" key="4">
    <source>
        <dbReference type="ARBA" id="ARBA00023136"/>
    </source>
</evidence>
<keyword evidence="1" id="KW-1003">Cell membrane</keyword>
<evidence type="ECO:0000313" key="7">
    <source>
        <dbReference type="EMBL" id="MST34943.1"/>
    </source>
</evidence>
<evidence type="ECO:0000256" key="5">
    <source>
        <dbReference type="SAM" id="Phobius"/>
    </source>
</evidence>
<dbReference type="Proteomes" id="UP000437736">
    <property type="component" value="Unassembled WGS sequence"/>
</dbReference>
<gene>
    <name evidence="7" type="ORF">GHK86_19720</name>
</gene>